<evidence type="ECO:0000313" key="2">
    <source>
        <dbReference type="Proteomes" id="UP000796880"/>
    </source>
</evidence>
<comment type="caution">
    <text evidence="1">The sequence shown here is derived from an EMBL/GenBank/DDBJ whole genome shotgun (WGS) entry which is preliminary data.</text>
</comment>
<dbReference type="EMBL" id="VOIH02000004">
    <property type="protein sequence ID" value="KAF3449511.1"/>
    <property type="molecule type" value="Genomic_DNA"/>
</dbReference>
<accession>A0A8K0MKI6</accession>
<proteinExistence type="predicted"/>
<evidence type="ECO:0000313" key="1">
    <source>
        <dbReference type="EMBL" id="KAF3449511.1"/>
    </source>
</evidence>
<keyword evidence="2" id="KW-1185">Reference proteome</keyword>
<sequence length="96" mass="10798">MSLCVVEAKVETHLCRVKITRATEKAVDRGRVGCGDFSGRDASMAATQCRSQHLWMVEERFNRMRGSLSGKEAFWRRLAKGLSRNSKVKRAQVGVI</sequence>
<dbReference type="AlphaFoldDB" id="A0A8K0MKI6"/>
<name>A0A8K0MKI6_9ROSA</name>
<organism evidence="1 2">
    <name type="scientific">Rhamnella rubrinervis</name>
    <dbReference type="NCBI Taxonomy" id="2594499"/>
    <lineage>
        <taxon>Eukaryota</taxon>
        <taxon>Viridiplantae</taxon>
        <taxon>Streptophyta</taxon>
        <taxon>Embryophyta</taxon>
        <taxon>Tracheophyta</taxon>
        <taxon>Spermatophyta</taxon>
        <taxon>Magnoliopsida</taxon>
        <taxon>eudicotyledons</taxon>
        <taxon>Gunneridae</taxon>
        <taxon>Pentapetalae</taxon>
        <taxon>rosids</taxon>
        <taxon>fabids</taxon>
        <taxon>Rosales</taxon>
        <taxon>Rhamnaceae</taxon>
        <taxon>rhamnoid group</taxon>
        <taxon>Rhamneae</taxon>
        <taxon>Rhamnella</taxon>
    </lineage>
</organism>
<gene>
    <name evidence="1" type="ORF">FNV43_RR10240</name>
</gene>
<reference evidence="1" key="1">
    <citation type="submission" date="2020-03" db="EMBL/GenBank/DDBJ databases">
        <title>A high-quality chromosome-level genome assembly of a woody plant with both climbing and erect habits, Rhamnella rubrinervis.</title>
        <authorList>
            <person name="Lu Z."/>
            <person name="Yang Y."/>
            <person name="Zhu X."/>
            <person name="Sun Y."/>
        </authorList>
    </citation>
    <scope>NUCLEOTIDE SEQUENCE</scope>
    <source>
        <strain evidence="1">BYM</strain>
        <tissue evidence="1">Leaf</tissue>
    </source>
</reference>
<dbReference type="Proteomes" id="UP000796880">
    <property type="component" value="Unassembled WGS sequence"/>
</dbReference>
<protein>
    <submittedName>
        <fullName evidence="1">Uncharacterized protein</fullName>
    </submittedName>
</protein>